<evidence type="ECO:0000256" key="2">
    <source>
        <dbReference type="ARBA" id="ARBA00022692"/>
    </source>
</evidence>
<evidence type="ECO:0000256" key="1">
    <source>
        <dbReference type="ARBA" id="ARBA00004141"/>
    </source>
</evidence>
<feature type="transmembrane region" description="Helical" evidence="5">
    <location>
        <begin position="332"/>
        <end position="356"/>
    </location>
</feature>
<dbReference type="SUPFAM" id="SSF81321">
    <property type="entry name" value="Family A G protein-coupled receptor-like"/>
    <property type="match status" value="1"/>
</dbReference>
<feature type="transmembrane region" description="Helical" evidence="5">
    <location>
        <begin position="402"/>
        <end position="427"/>
    </location>
</feature>
<dbReference type="Proteomes" id="UP001642540">
    <property type="component" value="Unassembled WGS sequence"/>
</dbReference>
<feature type="domain" description="G-protein coupled receptors family 2 profile 2" evidence="7">
    <location>
        <begin position="331"/>
        <end position="597"/>
    </location>
</feature>
<dbReference type="EMBL" id="CAXLJM020000027">
    <property type="protein sequence ID" value="CAL8095353.1"/>
    <property type="molecule type" value="Genomic_DNA"/>
</dbReference>
<feature type="transmembrane region" description="Helical" evidence="5">
    <location>
        <begin position="545"/>
        <end position="566"/>
    </location>
</feature>
<dbReference type="PANTHER" id="PTHR46953:SF1">
    <property type="entry name" value="G-PROTEIN COUPLED RECEPTOR MTH-LIKE 1-RELATED"/>
    <property type="match status" value="1"/>
</dbReference>
<sequence>MYKKMACIKKVSKLILLFGICSSLNIASGQTIGLTTESATEDDKPFISNINVHTCCSLDLNADDVSCKTSKGKDRSKSWTFPQHMMAENITTTFPLVIQKLSCKSIDPRKTVYFPIQPRGAGAQKLLKNGYLKVLTEYYPPAEYCINAKNETDLEIKICPQDCKGDRPCIRKCCSLDKVYSYGRDGTQKGCQVPKGEYFKPIFYDDYITKSSSVPDPHYIERYPTDFKFDCSSNRTTFYLFPEATAILNEKMNSNFNELVYRVRKDGKISFKNPKDGKCSIADPAIDPVCIDGAMNYGKYNGSVYINDETQLVMFVCILAPSDHVELKKVAAILYGSVMLVSSVFLLLTILTYIALWERQSVHGWTIVSHTVSLFLMYIFLGIAHIVGVTHGHEFLGSPGCIGIGIVTHFFFLATFCWLFLISVDLWLTFRAFTPRSGQRSKGISRFIKYSIFGWGVPMIFVIIGVILEDKYPEGNCHTLLTPAYGRDSCFPQQKALGVYLYYPIAVMIGLNLVFFAITTVKLYMYRQSTKMATKDDKHQQFYRLFLKLFFVMGVTWIFEVISWAASGNGYYAYWVVFDLMNVLRALAVFLIFVCKPDIILALEGKYPSLKPVILPFAWIVRRRHSALGGRDNESVGLNNSSMITRSSTLRQTVSSDGKPEAIGLIVHNNPQVK</sequence>
<dbReference type="CDD" id="cd15039">
    <property type="entry name" value="7tmB3_Methuselah-like"/>
    <property type="match status" value="1"/>
</dbReference>
<feature type="transmembrane region" description="Helical" evidence="5">
    <location>
        <begin position="572"/>
        <end position="594"/>
    </location>
</feature>
<evidence type="ECO:0000256" key="6">
    <source>
        <dbReference type="SAM" id="SignalP"/>
    </source>
</evidence>
<feature type="transmembrane region" description="Helical" evidence="5">
    <location>
        <begin position="501"/>
        <end position="524"/>
    </location>
</feature>
<comment type="subcellular location">
    <subcellularLocation>
        <location evidence="1">Membrane</location>
        <topology evidence="1">Multi-pass membrane protein</topology>
    </subcellularLocation>
</comment>
<protein>
    <recommendedName>
        <fullName evidence="7">G-protein coupled receptors family 2 profile 2 domain-containing protein</fullName>
    </recommendedName>
</protein>
<keyword evidence="9" id="KW-1185">Reference proteome</keyword>
<evidence type="ECO:0000256" key="4">
    <source>
        <dbReference type="ARBA" id="ARBA00023136"/>
    </source>
</evidence>
<keyword evidence="2 5" id="KW-0812">Transmembrane</keyword>
<comment type="caution">
    <text evidence="8">The sequence shown here is derived from an EMBL/GenBank/DDBJ whole genome shotgun (WGS) entry which is preliminary data.</text>
</comment>
<dbReference type="InterPro" id="IPR052808">
    <property type="entry name" value="GPCR_Mth-like"/>
</dbReference>
<keyword evidence="4 5" id="KW-0472">Membrane</keyword>
<feature type="chain" id="PRO_5045981156" description="G-protein coupled receptors family 2 profile 2 domain-containing protein" evidence="6">
    <location>
        <begin position="30"/>
        <end position="674"/>
    </location>
</feature>
<dbReference type="InterPro" id="IPR000832">
    <property type="entry name" value="GPCR_2_secretin-like"/>
</dbReference>
<reference evidence="8 9" key="1">
    <citation type="submission" date="2024-08" db="EMBL/GenBank/DDBJ databases">
        <authorList>
            <person name="Cucini C."/>
            <person name="Frati F."/>
        </authorList>
    </citation>
    <scope>NUCLEOTIDE SEQUENCE [LARGE SCALE GENOMIC DNA]</scope>
</reference>
<dbReference type="Gene3D" id="1.20.1070.10">
    <property type="entry name" value="Rhodopsin 7-helix transmembrane proteins"/>
    <property type="match status" value="1"/>
</dbReference>
<evidence type="ECO:0000256" key="5">
    <source>
        <dbReference type="SAM" id="Phobius"/>
    </source>
</evidence>
<dbReference type="InterPro" id="IPR017981">
    <property type="entry name" value="GPCR_2-like_7TM"/>
</dbReference>
<evidence type="ECO:0000256" key="3">
    <source>
        <dbReference type="ARBA" id="ARBA00022989"/>
    </source>
</evidence>
<keyword evidence="3 5" id="KW-1133">Transmembrane helix</keyword>
<evidence type="ECO:0000313" key="8">
    <source>
        <dbReference type="EMBL" id="CAL8095353.1"/>
    </source>
</evidence>
<feature type="signal peptide" evidence="6">
    <location>
        <begin position="1"/>
        <end position="29"/>
    </location>
</feature>
<accession>A0ABP1QA10</accession>
<evidence type="ECO:0000259" key="7">
    <source>
        <dbReference type="PROSITE" id="PS50261"/>
    </source>
</evidence>
<dbReference type="PROSITE" id="PS50261">
    <property type="entry name" value="G_PROTEIN_RECEP_F2_4"/>
    <property type="match status" value="1"/>
</dbReference>
<evidence type="ECO:0000313" key="9">
    <source>
        <dbReference type="Proteomes" id="UP001642540"/>
    </source>
</evidence>
<feature type="transmembrane region" description="Helical" evidence="5">
    <location>
        <begin position="447"/>
        <end position="468"/>
    </location>
</feature>
<gene>
    <name evidence="8" type="ORF">ODALV1_LOCUS9058</name>
</gene>
<feature type="transmembrane region" description="Helical" evidence="5">
    <location>
        <begin position="368"/>
        <end position="390"/>
    </location>
</feature>
<organism evidence="8 9">
    <name type="scientific">Orchesella dallaii</name>
    <dbReference type="NCBI Taxonomy" id="48710"/>
    <lineage>
        <taxon>Eukaryota</taxon>
        <taxon>Metazoa</taxon>
        <taxon>Ecdysozoa</taxon>
        <taxon>Arthropoda</taxon>
        <taxon>Hexapoda</taxon>
        <taxon>Collembola</taxon>
        <taxon>Entomobryomorpha</taxon>
        <taxon>Entomobryoidea</taxon>
        <taxon>Orchesellidae</taxon>
        <taxon>Orchesellinae</taxon>
        <taxon>Orchesella</taxon>
    </lineage>
</organism>
<keyword evidence="6" id="KW-0732">Signal</keyword>
<proteinExistence type="predicted"/>
<dbReference type="PANTHER" id="PTHR46953">
    <property type="entry name" value="G-PROTEIN COUPLED RECEPTOR MTH-LIKE 1-RELATED"/>
    <property type="match status" value="1"/>
</dbReference>
<name>A0ABP1QA10_9HEXA</name>
<dbReference type="Pfam" id="PF00002">
    <property type="entry name" value="7tm_2"/>
    <property type="match status" value="1"/>
</dbReference>